<dbReference type="PANTHER" id="PTHR12558">
    <property type="entry name" value="CELL DIVISION CYCLE 16,23,27"/>
    <property type="match status" value="1"/>
</dbReference>
<reference evidence="2" key="2">
    <citation type="journal article" date="2023" name="Microbiome">
        <title>Synthase-selected sorting approach identifies a beta-lactone synthase in a nudibranch symbiotic bacterium.</title>
        <authorList>
            <person name="Dzunkova M."/>
            <person name="La Clair J.J."/>
            <person name="Tyml T."/>
            <person name="Doud D."/>
            <person name="Schulz F."/>
            <person name="Piquer-Esteban S."/>
            <person name="Porcel Sanchis D."/>
            <person name="Osborn A."/>
            <person name="Robinson D."/>
            <person name="Louie K.B."/>
            <person name="Bowen B.P."/>
            <person name="Bowers R.M."/>
            <person name="Lee J."/>
            <person name="Arnau V."/>
            <person name="Diaz-Villanueva W."/>
            <person name="Stepanauskas R."/>
            <person name="Gosliner T."/>
            <person name="Date S.V."/>
            <person name="Northen T.R."/>
            <person name="Cheng J.F."/>
            <person name="Burkart M.D."/>
            <person name="Woyke T."/>
        </authorList>
    </citation>
    <scope>NUCLEOTIDE SEQUENCE</scope>
    <source>
        <strain evidence="2">Df01</strain>
    </source>
</reference>
<organism evidence="2 3">
    <name type="scientific">Candidatus Doriopsillibacter californiensis</name>
    <dbReference type="NCBI Taxonomy" id="2970740"/>
    <lineage>
        <taxon>Bacteria</taxon>
        <taxon>Pseudomonadati</taxon>
        <taxon>Pseudomonadota</taxon>
        <taxon>Gammaproteobacteria</taxon>
        <taxon>Candidatus Tethybacterales</taxon>
        <taxon>Candidatus Persebacteraceae</taxon>
        <taxon>Candidatus Doriopsillibacter</taxon>
    </lineage>
</organism>
<dbReference type="EMBL" id="JANQAO010000004">
    <property type="protein sequence ID" value="MDM5148168.1"/>
    <property type="molecule type" value="Genomic_DNA"/>
</dbReference>
<gene>
    <name evidence="2" type="ORF">NQX30_07330</name>
</gene>
<keyword evidence="1" id="KW-0472">Membrane</keyword>
<dbReference type="SMART" id="SM00028">
    <property type="entry name" value="TPR"/>
    <property type="match status" value="8"/>
</dbReference>
<protein>
    <submittedName>
        <fullName evidence="2">Tetratricopeptide repeat protein</fullName>
    </submittedName>
</protein>
<comment type="caution">
    <text evidence="2">The sequence shown here is derived from an EMBL/GenBank/DDBJ whole genome shotgun (WGS) entry which is preliminary data.</text>
</comment>
<evidence type="ECO:0000313" key="2">
    <source>
        <dbReference type="EMBL" id="MDM5148168.1"/>
    </source>
</evidence>
<keyword evidence="1" id="KW-1133">Transmembrane helix</keyword>
<accession>A0ABT7QN93</accession>
<proteinExistence type="predicted"/>
<feature type="transmembrane region" description="Helical" evidence="1">
    <location>
        <begin position="75"/>
        <end position="93"/>
    </location>
</feature>
<dbReference type="InterPro" id="IPR019734">
    <property type="entry name" value="TPR_rpt"/>
</dbReference>
<dbReference type="SUPFAM" id="SSF48452">
    <property type="entry name" value="TPR-like"/>
    <property type="match status" value="3"/>
</dbReference>
<sequence>MVEEKVSSDKDKRADLSHLARTVQPDIPEVKARVDFIALIENFVQSIKDKIQKSKIKTIATSLPSLNKISKNKTITIASGVILLLAVIILPNIQSLIQRSDAFSTFDKGDYATALGQFQKYLADNSDDTEALFYAARAAIKTGNHGYAVSAMEKITQTQDYSTNPDFLFNYALLVAPSNKALEALNTLIVMNPGHAGGRLLRGIMLAEQGEVRQAREDFLQADDVLRSDPDTDVAAIYAVHKRVEANLKFKRDYGTPSPDIDTVLRWRLKNAFGVAIGADFYINAYESLRDSNVTEKLTPSNIIAVHYTRLLLEEEDFNEAQVEISQFSESTLKNSPAAASLVGLRLALIGKTEEAAIAFQSLTKTFPKSATGFINAANSIFSSQPTIAGAISALALLDQAINLEHDNAIARSNRAALHMMLGNWGRALADVKTIANITADQTHLLKLLLEIKNGQEDISSLAQAVPEHDLSKRNALAAHSIANGDYDTAIYLLQPTEQDLANNFDSLLHYVDLLYDTGLYMRARNVLQEAQKRTHKDGRVDYQLGLVALAVGDINGAKEHLNTLSEQESYLLQSSVLEALILHQEKNKIGALAAFEQGITATENSSNQAEAAMRAAPVLFDTNTTLLRELLSAADSLPPAGRAMLAQLQTENDPAAAYLLAKKAASESLLYDTQYHAGLAMVALGNPAEALSMLQAATVWKPADVNLLEIVATLQDSQNLHELAAKTTAAIDNIRHALKGEKMSVESYRVLSPPDAKLSQSIAAALQNDSNSSTVIAGFQQLLAATKTNEQKALLHFQRGTFFLALRKYADSVADIKQALALKVENENDALFYLAKNFMFLNKYEQAFAIYQQLAETFPKTPLYRRLAGDALVSNEDIDAAITYLQETIAFFPLDIPSYISLADAHSRAKDTSSSIAVLRQAARATPLYAPIYKALYKKQTAFDMLAAKENNAVLAQLIDGS</sequence>
<dbReference type="Pfam" id="PF13174">
    <property type="entry name" value="TPR_6"/>
    <property type="match status" value="1"/>
</dbReference>
<dbReference type="Pfam" id="PF13432">
    <property type="entry name" value="TPR_16"/>
    <property type="match status" value="2"/>
</dbReference>
<keyword evidence="3" id="KW-1185">Reference proteome</keyword>
<dbReference type="Gene3D" id="1.25.40.10">
    <property type="entry name" value="Tetratricopeptide repeat domain"/>
    <property type="match status" value="5"/>
</dbReference>
<reference evidence="2" key="1">
    <citation type="submission" date="2022-08" db="EMBL/GenBank/DDBJ databases">
        <authorList>
            <person name="Dzunkova M."/>
            <person name="La Clair J."/>
            <person name="Tyml T."/>
            <person name="Doud D."/>
            <person name="Schulz F."/>
            <person name="Piquer S."/>
            <person name="Porcel Sanchis D."/>
            <person name="Osborn A."/>
            <person name="Robinson D."/>
            <person name="Louie K.B."/>
            <person name="Bowen B.P."/>
            <person name="Bowers R."/>
            <person name="Lee J."/>
            <person name="Arnau Llombart V."/>
            <person name="Diaz Villanueva W."/>
            <person name="Gosliner T."/>
            <person name="Northen T."/>
            <person name="Cheng J.-F."/>
            <person name="Burkart M.D."/>
            <person name="Woyke T."/>
        </authorList>
    </citation>
    <scope>NUCLEOTIDE SEQUENCE</scope>
    <source>
        <strain evidence="2">Df01</strain>
    </source>
</reference>
<evidence type="ECO:0000313" key="3">
    <source>
        <dbReference type="Proteomes" id="UP001168167"/>
    </source>
</evidence>
<name>A0ABT7QN93_9GAMM</name>
<dbReference type="PANTHER" id="PTHR12558:SF13">
    <property type="entry name" value="CELL DIVISION CYCLE PROTEIN 27 HOMOLOG"/>
    <property type="match status" value="1"/>
</dbReference>
<evidence type="ECO:0000256" key="1">
    <source>
        <dbReference type="SAM" id="Phobius"/>
    </source>
</evidence>
<dbReference type="Proteomes" id="UP001168167">
    <property type="component" value="Unassembled WGS sequence"/>
</dbReference>
<dbReference type="InterPro" id="IPR011990">
    <property type="entry name" value="TPR-like_helical_dom_sf"/>
</dbReference>
<keyword evidence="1" id="KW-0812">Transmembrane</keyword>
<dbReference type="Pfam" id="PF14559">
    <property type="entry name" value="TPR_19"/>
    <property type="match status" value="1"/>
</dbReference>